<dbReference type="PANTHER" id="PTHR34075:SF5">
    <property type="entry name" value="BLR3430 PROTEIN"/>
    <property type="match status" value="1"/>
</dbReference>
<dbReference type="InterPro" id="IPR052513">
    <property type="entry name" value="Thioester_dehydratase-like"/>
</dbReference>
<accession>A0A418Y0R2</accession>
<evidence type="ECO:0000313" key="4">
    <source>
        <dbReference type="Proteomes" id="UP000284006"/>
    </source>
</evidence>
<dbReference type="InterPro" id="IPR012340">
    <property type="entry name" value="NA-bd_OB-fold"/>
</dbReference>
<dbReference type="Pfam" id="PF01796">
    <property type="entry name" value="OB_ChsH2_C"/>
    <property type="match status" value="1"/>
</dbReference>
<organism evidence="3 4">
    <name type="scientific">Massilia cavernae</name>
    <dbReference type="NCBI Taxonomy" id="2320864"/>
    <lineage>
        <taxon>Bacteria</taxon>
        <taxon>Pseudomonadati</taxon>
        <taxon>Pseudomonadota</taxon>
        <taxon>Betaproteobacteria</taxon>
        <taxon>Burkholderiales</taxon>
        <taxon>Oxalobacteraceae</taxon>
        <taxon>Telluria group</taxon>
        <taxon>Massilia</taxon>
    </lineage>
</organism>
<dbReference type="Proteomes" id="UP000284006">
    <property type="component" value="Unassembled WGS sequence"/>
</dbReference>
<sequence length="146" mass="15703">MSGLGADGEYWKALAQGKVKMQQCAGCEKWNWPAVWRCGDCGSWEHAWREVAPAGRIFSWTRTWHEFGAPAAFGLPYVSVVVELDGAGGRRLIGTMHDGAAALKIGQHVTGEPVQLEWEGQAMSALRWKLTGEAAGATSASEGKTA</sequence>
<feature type="domain" description="ChsH2 C-terminal OB-fold" evidence="1">
    <location>
        <begin position="48"/>
        <end position="110"/>
    </location>
</feature>
<dbReference type="InterPro" id="IPR022002">
    <property type="entry name" value="ChsH2_Znr"/>
</dbReference>
<dbReference type="OrthoDB" id="5514845at2"/>
<gene>
    <name evidence="3" type="ORF">D3872_09620</name>
</gene>
<dbReference type="PANTHER" id="PTHR34075">
    <property type="entry name" value="BLR3430 PROTEIN"/>
    <property type="match status" value="1"/>
</dbReference>
<dbReference type="GO" id="GO:0003677">
    <property type="term" value="F:DNA binding"/>
    <property type="evidence" value="ECO:0007669"/>
    <property type="project" value="UniProtKB-KW"/>
</dbReference>
<dbReference type="EMBL" id="QYUP01000092">
    <property type="protein sequence ID" value="RJG18836.1"/>
    <property type="molecule type" value="Genomic_DNA"/>
</dbReference>
<dbReference type="Gene3D" id="6.10.30.10">
    <property type="match status" value="1"/>
</dbReference>
<protein>
    <submittedName>
        <fullName evidence="3">DNA-binding protein</fullName>
    </submittedName>
</protein>
<evidence type="ECO:0000259" key="2">
    <source>
        <dbReference type="Pfam" id="PF12172"/>
    </source>
</evidence>
<evidence type="ECO:0000259" key="1">
    <source>
        <dbReference type="Pfam" id="PF01796"/>
    </source>
</evidence>
<feature type="domain" description="ChsH2 rubredoxin-like zinc ribbon" evidence="2">
    <location>
        <begin position="11"/>
        <end position="43"/>
    </location>
</feature>
<keyword evidence="4" id="KW-1185">Reference proteome</keyword>
<comment type="caution">
    <text evidence="3">The sequence shown here is derived from an EMBL/GenBank/DDBJ whole genome shotgun (WGS) entry which is preliminary data.</text>
</comment>
<keyword evidence="3" id="KW-0238">DNA-binding</keyword>
<dbReference type="RefSeq" id="WP_119810565.1">
    <property type="nucleotide sequence ID" value="NZ_QYUP01000092.1"/>
</dbReference>
<evidence type="ECO:0000313" key="3">
    <source>
        <dbReference type="EMBL" id="RJG18836.1"/>
    </source>
</evidence>
<dbReference type="SUPFAM" id="SSF50249">
    <property type="entry name" value="Nucleic acid-binding proteins"/>
    <property type="match status" value="1"/>
</dbReference>
<dbReference type="InterPro" id="IPR002878">
    <property type="entry name" value="ChsH2_C"/>
</dbReference>
<dbReference type="Pfam" id="PF12172">
    <property type="entry name" value="zf-ChsH2"/>
    <property type="match status" value="1"/>
</dbReference>
<name>A0A418Y0R2_9BURK</name>
<reference evidence="3 4" key="1">
    <citation type="submission" date="2018-09" db="EMBL/GenBank/DDBJ databases">
        <authorList>
            <person name="Zhu H."/>
        </authorList>
    </citation>
    <scope>NUCLEOTIDE SEQUENCE [LARGE SCALE GENOMIC DNA]</scope>
    <source>
        <strain evidence="3 4">K1S02-61</strain>
    </source>
</reference>
<dbReference type="AlphaFoldDB" id="A0A418Y0R2"/>
<proteinExistence type="predicted"/>